<sequence>MLEFCCSCDSKNASHQLAVNPRQCFAKPVDKLCRSLYFSVGRQCILQPDFQRATRSAPPIRIALSDATIELDDRSQGHGFHIHQDYVCCWTITHDSIYNYPGFLAASHCAFH</sequence>
<protein>
    <submittedName>
        <fullName evidence="1">Uncharacterized protein</fullName>
    </submittedName>
</protein>
<comment type="caution">
    <text evidence="1">The sequence shown here is derived from an EMBL/GenBank/DDBJ whole genome shotgun (WGS) entry which is preliminary data.</text>
</comment>
<reference evidence="1" key="1">
    <citation type="submission" date="2021-11" db="EMBL/GenBank/DDBJ databases">
        <authorList>
            <person name="Schell T."/>
        </authorList>
    </citation>
    <scope>NUCLEOTIDE SEQUENCE</scope>
    <source>
        <strain evidence="1">M5</strain>
    </source>
</reference>
<keyword evidence="2" id="KW-1185">Reference proteome</keyword>
<name>A0A8J2REJ6_9CRUS</name>
<accession>A0A8J2REJ6</accession>
<dbReference type="EMBL" id="CAKKLH010000056">
    <property type="protein sequence ID" value="CAH0101289.1"/>
    <property type="molecule type" value="Genomic_DNA"/>
</dbReference>
<gene>
    <name evidence="1" type="ORF">DGAL_LOCUS3618</name>
</gene>
<dbReference type="Proteomes" id="UP000789390">
    <property type="component" value="Unassembled WGS sequence"/>
</dbReference>
<proteinExistence type="predicted"/>
<organism evidence="1 2">
    <name type="scientific">Daphnia galeata</name>
    <dbReference type="NCBI Taxonomy" id="27404"/>
    <lineage>
        <taxon>Eukaryota</taxon>
        <taxon>Metazoa</taxon>
        <taxon>Ecdysozoa</taxon>
        <taxon>Arthropoda</taxon>
        <taxon>Crustacea</taxon>
        <taxon>Branchiopoda</taxon>
        <taxon>Diplostraca</taxon>
        <taxon>Cladocera</taxon>
        <taxon>Anomopoda</taxon>
        <taxon>Daphniidae</taxon>
        <taxon>Daphnia</taxon>
    </lineage>
</organism>
<dbReference type="AlphaFoldDB" id="A0A8J2REJ6"/>
<evidence type="ECO:0000313" key="2">
    <source>
        <dbReference type="Proteomes" id="UP000789390"/>
    </source>
</evidence>
<evidence type="ECO:0000313" key="1">
    <source>
        <dbReference type="EMBL" id="CAH0101289.1"/>
    </source>
</evidence>